<name>A0A1K2EH08_STRAR</name>
<keyword evidence="1" id="KW-0812">Transmembrane</keyword>
<dbReference type="Proteomes" id="UP000181909">
    <property type="component" value="Unassembled WGS sequence"/>
</dbReference>
<keyword evidence="1" id="KW-1133">Transmembrane helix</keyword>
<feature type="transmembrane region" description="Helical" evidence="1">
    <location>
        <begin position="12"/>
        <end position="34"/>
    </location>
</feature>
<proteinExistence type="predicted"/>
<dbReference type="OrthoDB" id="9865528at2"/>
<organism evidence="2 3">
    <name type="scientific">Streptomyces atratus</name>
    <dbReference type="NCBI Taxonomy" id="1893"/>
    <lineage>
        <taxon>Bacteria</taxon>
        <taxon>Bacillati</taxon>
        <taxon>Actinomycetota</taxon>
        <taxon>Actinomycetes</taxon>
        <taxon>Kitasatosporales</taxon>
        <taxon>Streptomycetaceae</taxon>
        <taxon>Streptomyces</taxon>
    </lineage>
</organism>
<protein>
    <submittedName>
        <fullName evidence="2">Uncharacterized protein</fullName>
    </submittedName>
</protein>
<gene>
    <name evidence="2" type="ORF">SAMN02787144_101998</name>
</gene>
<dbReference type="EMBL" id="FPJO01000019">
    <property type="protein sequence ID" value="SFY34675.1"/>
    <property type="molecule type" value="Genomic_DNA"/>
</dbReference>
<evidence type="ECO:0000256" key="1">
    <source>
        <dbReference type="SAM" id="Phobius"/>
    </source>
</evidence>
<evidence type="ECO:0000313" key="3">
    <source>
        <dbReference type="Proteomes" id="UP000181909"/>
    </source>
</evidence>
<keyword evidence="1" id="KW-0472">Membrane</keyword>
<accession>A0A1K2EH08</accession>
<reference evidence="2 3" key="1">
    <citation type="submission" date="2016-11" db="EMBL/GenBank/DDBJ databases">
        <authorList>
            <person name="Jaros S."/>
            <person name="Januszkiewicz K."/>
            <person name="Wedrychowicz H."/>
        </authorList>
    </citation>
    <scope>NUCLEOTIDE SEQUENCE [LARGE SCALE GENOMIC DNA]</scope>
    <source>
        <strain evidence="2 3">OK807</strain>
    </source>
</reference>
<sequence length="73" mass="7587">MPESTARSGYTWQLWLALYVACSMVVGLVVSLLVLRSGVGTTDVVLAGGGGFATSFALCLALPAAVRELKRQG</sequence>
<evidence type="ECO:0000313" key="2">
    <source>
        <dbReference type="EMBL" id="SFY34675.1"/>
    </source>
</evidence>
<dbReference type="RefSeq" id="WP_072487842.1">
    <property type="nucleotide sequence ID" value="NZ_CP109381.1"/>
</dbReference>
<feature type="transmembrane region" description="Helical" evidence="1">
    <location>
        <begin position="46"/>
        <end position="66"/>
    </location>
</feature>
<dbReference type="AlphaFoldDB" id="A0A1K2EH08"/>